<name>T1DJ60_9DIPT</name>
<sequence length="103" mass="11236">MFVNSGTIFCVFFFNSPASSSVSLSASVFFSRSLFHKVIIKIRMSCFAVALVTSGLSVSVCVRLYECLCVSVCITAQFTLSPLSSCLNPSCSLSRYFFFASSF</sequence>
<dbReference type="EMBL" id="GALA01000491">
    <property type="protein sequence ID" value="JAA94361.1"/>
    <property type="molecule type" value="mRNA"/>
</dbReference>
<proteinExistence type="evidence at transcript level"/>
<evidence type="ECO:0000313" key="1">
    <source>
        <dbReference type="EMBL" id="JAA94361.1"/>
    </source>
</evidence>
<accession>T1DJ60</accession>
<dbReference type="AlphaFoldDB" id="T1DJ60"/>
<protein>
    <submittedName>
        <fullName evidence="1">Putative secreted protein</fullName>
    </submittedName>
</protein>
<reference evidence="1" key="1">
    <citation type="journal article" date="2013" name="BMC Genomics">
        <title>A deep insight into the sialotranscriptome of the mosquito, Psorophora albipes.</title>
        <authorList>
            <person name="Chagas A.C."/>
            <person name="Calvo E."/>
            <person name="Rios-Velasquez C.M."/>
            <person name="Pessoa F.A."/>
            <person name="Medeiros J.F."/>
            <person name="Ribeiro J.M."/>
        </authorList>
    </citation>
    <scope>NUCLEOTIDE SEQUENCE</scope>
</reference>
<organism evidence="1">
    <name type="scientific">Psorophora albipes</name>
    <dbReference type="NCBI Taxonomy" id="869069"/>
    <lineage>
        <taxon>Eukaryota</taxon>
        <taxon>Metazoa</taxon>
        <taxon>Ecdysozoa</taxon>
        <taxon>Arthropoda</taxon>
        <taxon>Hexapoda</taxon>
        <taxon>Insecta</taxon>
        <taxon>Pterygota</taxon>
        <taxon>Neoptera</taxon>
        <taxon>Endopterygota</taxon>
        <taxon>Diptera</taxon>
        <taxon>Nematocera</taxon>
        <taxon>Culicoidea</taxon>
        <taxon>Culicidae</taxon>
        <taxon>Culicinae</taxon>
        <taxon>Aedini</taxon>
        <taxon>Psorophora</taxon>
    </lineage>
</organism>